<gene>
    <name evidence="1" type="ORF">SVIM_LOCUS501874</name>
</gene>
<reference evidence="1" key="1">
    <citation type="submission" date="2019-03" db="EMBL/GenBank/DDBJ databases">
        <authorList>
            <person name="Mank J."/>
            <person name="Almeida P."/>
        </authorList>
    </citation>
    <scope>NUCLEOTIDE SEQUENCE</scope>
    <source>
        <strain evidence="1">78183</strain>
    </source>
</reference>
<name>A0A6N2NFD3_SALVM</name>
<sequence length="67" mass="7543">MAPLSAEYLRGCELKICQITACRIASEKRSRLLSSYQKNLAVNGQMYSKIESINQRSYKRGNGSDIV</sequence>
<protein>
    <submittedName>
        <fullName evidence="1">Uncharacterized protein</fullName>
    </submittedName>
</protein>
<proteinExistence type="predicted"/>
<organism evidence="1">
    <name type="scientific">Salix viminalis</name>
    <name type="common">Common osier</name>
    <name type="synonym">Basket willow</name>
    <dbReference type="NCBI Taxonomy" id="40686"/>
    <lineage>
        <taxon>Eukaryota</taxon>
        <taxon>Viridiplantae</taxon>
        <taxon>Streptophyta</taxon>
        <taxon>Embryophyta</taxon>
        <taxon>Tracheophyta</taxon>
        <taxon>Spermatophyta</taxon>
        <taxon>Magnoliopsida</taxon>
        <taxon>eudicotyledons</taxon>
        <taxon>Gunneridae</taxon>
        <taxon>Pentapetalae</taxon>
        <taxon>rosids</taxon>
        <taxon>fabids</taxon>
        <taxon>Malpighiales</taxon>
        <taxon>Salicaceae</taxon>
        <taxon>Saliceae</taxon>
        <taxon>Salix</taxon>
    </lineage>
</organism>
<dbReference type="EMBL" id="CAADRP010002285">
    <property type="protein sequence ID" value="VFU65400.1"/>
    <property type="molecule type" value="Genomic_DNA"/>
</dbReference>
<accession>A0A6N2NFD3</accession>
<dbReference type="AlphaFoldDB" id="A0A6N2NFD3"/>
<evidence type="ECO:0000313" key="1">
    <source>
        <dbReference type="EMBL" id="VFU65400.1"/>
    </source>
</evidence>